<gene>
    <name evidence="1" type="ORF">A7312_28170</name>
</gene>
<dbReference type="Proteomes" id="UP000094974">
    <property type="component" value="Unassembled WGS sequence"/>
</dbReference>
<organism evidence="1 2">
    <name type="scientific">Paenibacillus polymyxa</name>
    <name type="common">Bacillus polymyxa</name>
    <dbReference type="NCBI Taxonomy" id="1406"/>
    <lineage>
        <taxon>Bacteria</taxon>
        <taxon>Bacillati</taxon>
        <taxon>Bacillota</taxon>
        <taxon>Bacilli</taxon>
        <taxon>Bacillales</taxon>
        <taxon>Paenibacillaceae</taxon>
        <taxon>Paenibacillus</taxon>
    </lineage>
</organism>
<sequence length="138" mass="15230">MKYKMVGCSFGGTECGIRAEGTHNIELIGTTAYGEVGVDLKLSEDSSFVSTNSVILGTKIAVLVRDWDFISESIGSIAQKEYLSSAQFSEIISMLREIMDNQKPKGRKEWLINHLISFASNTGSGLLVNYIKQLFNIK</sequence>
<reference evidence="2" key="1">
    <citation type="submission" date="2016-05" db="EMBL/GenBank/DDBJ databases">
        <title>Whole genome shotgun sequencing of cultured foodborne pathogen.</title>
        <authorList>
            <person name="Zheng J."/>
            <person name="Timme R."/>
            <person name="Allard M."/>
            <person name="Strain E."/>
            <person name="Luo Y."/>
            <person name="Brown E."/>
        </authorList>
    </citation>
    <scope>NUCLEOTIDE SEQUENCE [LARGE SCALE GENOMIC DNA]</scope>
    <source>
        <strain evidence="2">CFSAN034343</strain>
    </source>
</reference>
<accession>A0ABX2Z9N8</accession>
<evidence type="ECO:0000313" key="2">
    <source>
        <dbReference type="Proteomes" id="UP000094974"/>
    </source>
</evidence>
<dbReference type="RefSeq" id="WP_068940963.1">
    <property type="nucleotide sequence ID" value="NZ_LYND01000141.1"/>
</dbReference>
<comment type="caution">
    <text evidence="1">The sequence shown here is derived from an EMBL/GenBank/DDBJ whole genome shotgun (WGS) entry which is preliminary data.</text>
</comment>
<proteinExistence type="predicted"/>
<keyword evidence="2" id="KW-1185">Reference proteome</keyword>
<evidence type="ECO:0000313" key="1">
    <source>
        <dbReference type="EMBL" id="ODA07683.1"/>
    </source>
</evidence>
<dbReference type="EMBL" id="LYND01000141">
    <property type="protein sequence ID" value="ODA07683.1"/>
    <property type="molecule type" value="Genomic_DNA"/>
</dbReference>
<name>A0ABX2Z9N8_PAEPO</name>
<protein>
    <submittedName>
        <fullName evidence="1">Uncharacterized protein</fullName>
    </submittedName>
</protein>